<evidence type="ECO:0000259" key="6">
    <source>
        <dbReference type="PROSITE" id="PS50173"/>
    </source>
</evidence>
<dbReference type="Gene3D" id="3.30.70.270">
    <property type="match status" value="1"/>
</dbReference>
<evidence type="ECO:0000256" key="3">
    <source>
        <dbReference type="ARBA" id="ARBA00023199"/>
    </source>
</evidence>
<dbReference type="RefSeq" id="WP_277867904.1">
    <property type="nucleotide sequence ID" value="NZ_JAKKUT010000006.1"/>
</dbReference>
<dbReference type="PANTHER" id="PTHR11076:SF34">
    <property type="entry name" value="PROTEIN UMUC"/>
    <property type="match status" value="1"/>
</dbReference>
<evidence type="ECO:0000313" key="7">
    <source>
        <dbReference type="EMBL" id="MDG2991974.1"/>
    </source>
</evidence>
<evidence type="ECO:0000256" key="5">
    <source>
        <dbReference type="ARBA" id="ARBA00023236"/>
    </source>
</evidence>
<keyword evidence="2" id="KW-0227">DNA damage</keyword>
<dbReference type="PANTHER" id="PTHR11076">
    <property type="entry name" value="DNA REPAIR POLYMERASE UMUC / TRANSFERASE FAMILY MEMBER"/>
    <property type="match status" value="1"/>
</dbReference>
<evidence type="ECO:0000256" key="4">
    <source>
        <dbReference type="ARBA" id="ARBA00023204"/>
    </source>
</evidence>
<dbReference type="InterPro" id="IPR036775">
    <property type="entry name" value="DNA_pol_Y-fam_lit_finger_sf"/>
</dbReference>
<dbReference type="Gene3D" id="3.40.1170.60">
    <property type="match status" value="1"/>
</dbReference>
<dbReference type="InterPro" id="IPR043128">
    <property type="entry name" value="Rev_trsase/Diguanyl_cyclase"/>
</dbReference>
<dbReference type="SUPFAM" id="SSF100879">
    <property type="entry name" value="Lesion bypass DNA polymerase (Y-family), little finger domain"/>
    <property type="match status" value="1"/>
</dbReference>
<protein>
    <submittedName>
        <fullName evidence="7">Y-family DNA polymerase</fullName>
    </submittedName>
</protein>
<feature type="domain" description="UmuC" evidence="6">
    <location>
        <begin position="2"/>
        <end position="181"/>
    </location>
</feature>
<dbReference type="Gene3D" id="1.10.150.20">
    <property type="entry name" value="5' to 3' exonuclease, C-terminal subdomain"/>
    <property type="match status" value="1"/>
</dbReference>
<keyword evidence="3" id="KW-0741">SOS mutagenesis</keyword>
<dbReference type="InterPro" id="IPR050116">
    <property type="entry name" value="DNA_polymerase-Y"/>
</dbReference>
<evidence type="ECO:0000256" key="2">
    <source>
        <dbReference type="ARBA" id="ARBA00022763"/>
    </source>
</evidence>
<keyword evidence="5" id="KW-0742">SOS response</keyword>
<keyword evidence="4" id="KW-0234">DNA repair</keyword>
<gene>
    <name evidence="7" type="ORF">L3556_13680</name>
</gene>
<accession>A0ABT6F290</accession>
<sequence length="414" mass="45763">MFALVDCNNFYVSCERVFNPKLQGRPVVVLSNNDGCVVARSQEVKALGVPMGIPFFKIKDLVAVHHIQVFSSNYALYGDMSRRVMQILADLCPDLEVYSIDEAFLDFSGFQSQLLEHGQVIRQTVLQWTGIPVSIGVASTKVLAKVANRIAKQQAGVLVLAPTMIGSALDCLAVEDIWGISTRWGGRLRSLNITTAAELRDADLAMIRQQFNVVMERIVRELRGESCLPLEAISSPQQCLVVSRSFGQPVTTLSELKQTVATYVSRAAEKLRRRGLTATYLTVFARTNRFQDNYESPSASLSLLRATNHTGMLIGGALRCAEAIYQTGRSYRKAGVMLQGLGSERAIQQTLFDSLDDEKGGALMATLDGINHRFGRHTLRYAAMGLEQPWAIRCCQRSPQYTTQWSSLLTINAS</sequence>
<comment type="similarity">
    <text evidence="1">Belongs to the DNA polymerase type-Y family.</text>
</comment>
<dbReference type="InterPro" id="IPR043502">
    <property type="entry name" value="DNA/RNA_pol_sf"/>
</dbReference>
<dbReference type="Pfam" id="PF11799">
    <property type="entry name" value="IMS_C"/>
    <property type="match status" value="1"/>
</dbReference>
<name>A0ABT6F290_9SYNE</name>
<dbReference type="PROSITE" id="PS50173">
    <property type="entry name" value="UMUC"/>
    <property type="match status" value="1"/>
</dbReference>
<evidence type="ECO:0000313" key="8">
    <source>
        <dbReference type="Proteomes" id="UP001154265"/>
    </source>
</evidence>
<keyword evidence="8" id="KW-1185">Reference proteome</keyword>
<comment type="caution">
    <text evidence="7">The sequence shown here is derived from an EMBL/GenBank/DDBJ whole genome shotgun (WGS) entry which is preliminary data.</text>
</comment>
<dbReference type="InterPro" id="IPR025188">
    <property type="entry name" value="DUF4113"/>
</dbReference>
<dbReference type="SUPFAM" id="SSF56672">
    <property type="entry name" value="DNA/RNA polymerases"/>
    <property type="match status" value="1"/>
</dbReference>
<dbReference type="Pfam" id="PF13438">
    <property type="entry name" value="DUF4113"/>
    <property type="match status" value="1"/>
</dbReference>
<dbReference type="EMBL" id="JAKKUT010000006">
    <property type="protein sequence ID" value="MDG2991974.1"/>
    <property type="molecule type" value="Genomic_DNA"/>
</dbReference>
<dbReference type="InterPro" id="IPR001126">
    <property type="entry name" value="UmuC"/>
</dbReference>
<dbReference type="Gene3D" id="3.30.1490.100">
    <property type="entry name" value="DNA polymerase, Y-family, little finger domain"/>
    <property type="match status" value="1"/>
</dbReference>
<organism evidence="7 8">
    <name type="scientific">Candidatus Synechococcus calcipolaris G9</name>
    <dbReference type="NCBI Taxonomy" id="1497997"/>
    <lineage>
        <taxon>Bacteria</taxon>
        <taxon>Bacillati</taxon>
        <taxon>Cyanobacteriota</taxon>
        <taxon>Cyanophyceae</taxon>
        <taxon>Synechococcales</taxon>
        <taxon>Synechococcaceae</taxon>
        <taxon>Synechococcus</taxon>
    </lineage>
</organism>
<dbReference type="CDD" id="cd01700">
    <property type="entry name" value="PolY_Pol_V_umuC"/>
    <property type="match status" value="1"/>
</dbReference>
<proteinExistence type="inferred from homology"/>
<dbReference type="InterPro" id="IPR017961">
    <property type="entry name" value="DNA_pol_Y-fam_little_finger"/>
</dbReference>
<reference evidence="7" key="1">
    <citation type="journal article" date="2022" name="Genome Biol. Evol.">
        <title>A New Gene Family Diagnostic for Intracellular Biomineralization of Amorphous Ca Carbonates by Cyanobacteria.</title>
        <authorList>
            <person name="Benzerara K."/>
            <person name="Duprat E."/>
            <person name="Bitard-Feildel T."/>
            <person name="Caumes G."/>
            <person name="Cassier-Chauvat C."/>
            <person name="Chauvat F."/>
            <person name="Dezi M."/>
            <person name="Diop S.I."/>
            <person name="Gaschignard G."/>
            <person name="Gorgen S."/>
            <person name="Gugger M."/>
            <person name="Lopez-Garcia P."/>
            <person name="Millet M."/>
            <person name="Skouri-Panet F."/>
            <person name="Moreira D."/>
            <person name="Callebaut I."/>
        </authorList>
    </citation>
    <scope>NUCLEOTIDE SEQUENCE</scope>
    <source>
        <strain evidence="7">G9</strain>
    </source>
</reference>
<reference evidence="7" key="2">
    <citation type="submission" date="2022-01" db="EMBL/GenBank/DDBJ databases">
        <authorList>
            <person name="Zivanovic Y."/>
            <person name="Moreira D."/>
            <person name="Lopez-Garcia P."/>
        </authorList>
    </citation>
    <scope>NUCLEOTIDE SEQUENCE</scope>
    <source>
        <strain evidence="7">G9</strain>
    </source>
</reference>
<dbReference type="Proteomes" id="UP001154265">
    <property type="component" value="Unassembled WGS sequence"/>
</dbReference>
<evidence type="ECO:0000256" key="1">
    <source>
        <dbReference type="ARBA" id="ARBA00010945"/>
    </source>
</evidence>
<dbReference type="Pfam" id="PF00817">
    <property type="entry name" value="IMS"/>
    <property type="match status" value="1"/>
</dbReference>